<evidence type="ECO:0000313" key="6">
    <source>
        <dbReference type="Proteomes" id="UP000255467"/>
    </source>
</evidence>
<feature type="compositionally biased region" description="Low complexity" evidence="3">
    <location>
        <begin position="1"/>
        <end position="11"/>
    </location>
</feature>
<dbReference type="PANTHER" id="PTHR37042:SF4">
    <property type="entry name" value="OUTER MEMBRANE PROTEIN RV1973"/>
    <property type="match status" value="1"/>
</dbReference>
<evidence type="ECO:0000313" key="5">
    <source>
        <dbReference type="EMBL" id="SUD47704.1"/>
    </source>
</evidence>
<feature type="compositionally biased region" description="Basic and acidic residues" evidence="3">
    <location>
        <begin position="12"/>
        <end position="25"/>
    </location>
</feature>
<dbReference type="GO" id="GO:0016020">
    <property type="term" value="C:membrane"/>
    <property type="evidence" value="ECO:0007669"/>
    <property type="project" value="UniProtKB-SubCell"/>
</dbReference>
<evidence type="ECO:0000256" key="2">
    <source>
        <dbReference type="ARBA" id="ARBA00023136"/>
    </source>
</evidence>
<keyword evidence="4" id="KW-1133">Transmembrane helix</keyword>
<organism evidence="5 6">
    <name type="scientific">Nocardia otitidiscaviarum</name>
    <dbReference type="NCBI Taxonomy" id="1823"/>
    <lineage>
        <taxon>Bacteria</taxon>
        <taxon>Bacillati</taxon>
        <taxon>Actinomycetota</taxon>
        <taxon>Actinomycetes</taxon>
        <taxon>Mycobacteriales</taxon>
        <taxon>Nocardiaceae</taxon>
        <taxon>Nocardia</taxon>
    </lineage>
</organism>
<dbReference type="AlphaFoldDB" id="A0A379JH02"/>
<dbReference type="EMBL" id="UGRY01000003">
    <property type="protein sequence ID" value="SUD47704.1"/>
    <property type="molecule type" value="Genomic_DNA"/>
</dbReference>
<feature type="region of interest" description="Disordered" evidence="3">
    <location>
        <begin position="1"/>
        <end position="26"/>
    </location>
</feature>
<evidence type="ECO:0000256" key="4">
    <source>
        <dbReference type="SAM" id="Phobius"/>
    </source>
</evidence>
<evidence type="ECO:0000256" key="1">
    <source>
        <dbReference type="ARBA" id="ARBA00004370"/>
    </source>
</evidence>
<name>A0A379JH02_9NOCA</name>
<feature type="transmembrane region" description="Helical" evidence="4">
    <location>
        <begin position="36"/>
        <end position="58"/>
    </location>
</feature>
<proteinExistence type="predicted"/>
<reference evidence="5 6" key="1">
    <citation type="submission" date="2018-06" db="EMBL/GenBank/DDBJ databases">
        <authorList>
            <consortium name="Pathogen Informatics"/>
            <person name="Doyle S."/>
        </authorList>
    </citation>
    <scope>NUCLEOTIDE SEQUENCE [LARGE SCALE GENOMIC DNA]</scope>
    <source>
        <strain evidence="5 6">NCTC1934</strain>
    </source>
</reference>
<dbReference type="RefSeq" id="WP_029932008.1">
    <property type="nucleotide sequence ID" value="NZ_JADLPU010000001.1"/>
</dbReference>
<evidence type="ECO:0008006" key="7">
    <source>
        <dbReference type="Google" id="ProtNLM"/>
    </source>
</evidence>
<keyword evidence="4" id="KW-0812">Transmembrane</keyword>
<protein>
    <recommendedName>
        <fullName evidence="7">Mce-associated membrane protein</fullName>
    </recommendedName>
</protein>
<sequence length="200" mass="21394">MTDPTDTTPTRDAAEQAAADRDARPGPRAVSIPLRALARSGIAAVLVTATAVFAILWWTARHELDERAAGDDRRRHAEQVATDYAVGASTIDYQDFPAWLAKLKDGTAPQLASKFDATGPALRELLTPLRWTSTATPIAAKVSSESGGIYQVEVFLDVNSTSAQTPDGARTTVTYRVSVDRDADWQVSEVGGLDGALPTR</sequence>
<accession>A0A379JH02</accession>
<comment type="subcellular location">
    <subcellularLocation>
        <location evidence="1">Membrane</location>
    </subcellularLocation>
</comment>
<dbReference type="PANTHER" id="PTHR37042">
    <property type="entry name" value="OUTER MEMBRANE PROTEIN RV1973"/>
    <property type="match status" value="1"/>
</dbReference>
<gene>
    <name evidence="5" type="ORF">NCTC1934_05025</name>
</gene>
<keyword evidence="6" id="KW-1185">Reference proteome</keyword>
<dbReference type="Proteomes" id="UP000255467">
    <property type="component" value="Unassembled WGS sequence"/>
</dbReference>
<dbReference type="STRING" id="1406858.GCA_000710895_01998"/>
<keyword evidence="2 4" id="KW-0472">Membrane</keyword>
<evidence type="ECO:0000256" key="3">
    <source>
        <dbReference type="SAM" id="MobiDB-lite"/>
    </source>
</evidence>